<keyword evidence="9" id="KW-1185">Reference proteome</keyword>
<dbReference type="GO" id="GO:0009313">
    <property type="term" value="P:oligosaccharide catabolic process"/>
    <property type="evidence" value="ECO:0007669"/>
    <property type="project" value="TreeGrafter"/>
</dbReference>
<sequence>MGSNEKTTVFQSREGEIFRIPALYYNNNEKKLFAFAEKRTTADDATSVALVMSNYVKQLLNFNTILWSLPEEVVKKCSCGYRPMNPCAVYEKHTQTLFLFFIYVIGTEGFQIDNHWNKARLWYVTKKSDNKWSEVTEVTDVLPEMKHWSTFAIGPGHGIQTESGRMIVPAYAYTGPENEKAAPHAFCFYSDDYGKTWRCSKMLSEASIECQVAEIYDSKGHSLIYCNARSQGGYRVQAEIDDRGFHAITPVTPLVETGGGCEGSVISFPAQSGEPNTKWLLFCHPTNPKERLDLGVYRNNSPLNSNENCSGAWSKPWVINKGPSGYSDLAYIEDGWFACLMERGEKTYTEEIVFCTLFLMFTVPNWFSSKLHAGLVIASKNDFLLVTPDVWSAHPVHQFLHLTCRSLMLL</sequence>
<reference evidence="8" key="2">
    <citation type="submission" date="2025-09" db="UniProtKB">
        <authorList>
            <consortium name="Ensembl"/>
        </authorList>
    </citation>
    <scope>IDENTIFICATION</scope>
</reference>
<dbReference type="GO" id="GO:0004308">
    <property type="term" value="F:exo-alpha-sialidase activity"/>
    <property type="evidence" value="ECO:0007669"/>
    <property type="project" value="UniProtKB-EC"/>
</dbReference>
<keyword evidence="4" id="KW-0443">Lipid metabolism</keyword>
<keyword evidence="6" id="KW-0378">Hydrolase</keyword>
<dbReference type="GeneTree" id="ENSGT00950000182944"/>
<evidence type="ECO:0000259" key="7">
    <source>
        <dbReference type="Pfam" id="PF13088"/>
    </source>
</evidence>
<dbReference type="EC" id="3.2.1.18" evidence="3"/>
<dbReference type="CDD" id="cd15482">
    <property type="entry name" value="Sialidase_non-viral"/>
    <property type="match status" value="1"/>
</dbReference>
<keyword evidence="5" id="KW-0119">Carbohydrate metabolism</keyword>
<dbReference type="PANTHER" id="PTHR10628">
    <property type="entry name" value="SIALIDASE"/>
    <property type="match status" value="1"/>
</dbReference>
<accession>A0A3B5MIE6</accession>
<dbReference type="Pfam" id="PF13088">
    <property type="entry name" value="BNR_2"/>
    <property type="match status" value="1"/>
</dbReference>
<dbReference type="Ensembl" id="ENSXCOT00000023803.1">
    <property type="protein sequence ID" value="ENSXCOP00000023522.1"/>
    <property type="gene ID" value="ENSXCOG00000017571.1"/>
</dbReference>
<evidence type="ECO:0000256" key="3">
    <source>
        <dbReference type="ARBA" id="ARBA00012733"/>
    </source>
</evidence>
<dbReference type="Gene3D" id="2.120.10.10">
    <property type="match status" value="1"/>
</dbReference>
<evidence type="ECO:0000256" key="4">
    <source>
        <dbReference type="ARBA" id="ARBA00022963"/>
    </source>
</evidence>
<keyword evidence="4" id="KW-0442">Lipid degradation</keyword>
<evidence type="ECO:0000256" key="5">
    <source>
        <dbReference type="ARBA" id="ARBA00023277"/>
    </source>
</evidence>
<dbReference type="GO" id="GO:0006689">
    <property type="term" value="P:ganglioside catabolic process"/>
    <property type="evidence" value="ECO:0007669"/>
    <property type="project" value="TreeGrafter"/>
</dbReference>
<dbReference type="GO" id="GO:0016020">
    <property type="term" value="C:membrane"/>
    <property type="evidence" value="ECO:0007669"/>
    <property type="project" value="TreeGrafter"/>
</dbReference>
<dbReference type="InterPro" id="IPR026856">
    <property type="entry name" value="Sialidase_fam"/>
</dbReference>
<evidence type="ECO:0000256" key="6">
    <source>
        <dbReference type="ARBA" id="ARBA00023295"/>
    </source>
</evidence>
<proteinExistence type="inferred from homology"/>
<dbReference type="STRING" id="32473.ENSXCOP00000023522"/>
<dbReference type="GO" id="GO:0005737">
    <property type="term" value="C:cytoplasm"/>
    <property type="evidence" value="ECO:0007669"/>
    <property type="project" value="TreeGrafter"/>
</dbReference>
<dbReference type="AlphaFoldDB" id="A0A3B5MIE6"/>
<dbReference type="PANTHER" id="PTHR10628:SF23">
    <property type="entry name" value="SIALIDASE-3"/>
    <property type="match status" value="1"/>
</dbReference>
<dbReference type="Proteomes" id="UP000261380">
    <property type="component" value="Unplaced"/>
</dbReference>
<protein>
    <recommendedName>
        <fullName evidence="3">exo-alpha-sialidase</fullName>
        <ecNumber evidence="3">3.2.1.18</ecNumber>
    </recommendedName>
</protein>
<feature type="domain" description="Sialidase" evidence="7">
    <location>
        <begin position="31"/>
        <end position="337"/>
    </location>
</feature>
<evidence type="ECO:0000256" key="1">
    <source>
        <dbReference type="ARBA" id="ARBA00000427"/>
    </source>
</evidence>
<comment type="similarity">
    <text evidence="2">Belongs to the glycosyl hydrolase 33 family.</text>
</comment>
<name>A0A3B5MIE6_9TELE</name>
<keyword evidence="6" id="KW-0326">Glycosidase</keyword>
<dbReference type="InterPro" id="IPR036278">
    <property type="entry name" value="Sialidase_sf"/>
</dbReference>
<dbReference type="InterPro" id="IPR011040">
    <property type="entry name" value="Sialidase"/>
</dbReference>
<evidence type="ECO:0000313" key="8">
    <source>
        <dbReference type="Ensembl" id="ENSXCOP00000023522.1"/>
    </source>
</evidence>
<evidence type="ECO:0000256" key="2">
    <source>
        <dbReference type="ARBA" id="ARBA00009348"/>
    </source>
</evidence>
<comment type="catalytic activity">
    <reaction evidence="1">
        <text>Hydrolysis of alpha-(2-&gt;3)-, alpha-(2-&gt;6)-, alpha-(2-&gt;8)- glycosidic linkages of terminal sialic acid residues in oligosaccharides, glycoproteins, glycolipids, colominic acid and synthetic substrates.</text>
        <dbReference type="EC" id="3.2.1.18"/>
    </reaction>
</comment>
<organism evidence="8 9">
    <name type="scientific">Xiphophorus couchianus</name>
    <name type="common">Monterrey platyfish</name>
    <dbReference type="NCBI Taxonomy" id="32473"/>
    <lineage>
        <taxon>Eukaryota</taxon>
        <taxon>Metazoa</taxon>
        <taxon>Chordata</taxon>
        <taxon>Craniata</taxon>
        <taxon>Vertebrata</taxon>
        <taxon>Euteleostomi</taxon>
        <taxon>Actinopterygii</taxon>
        <taxon>Neopterygii</taxon>
        <taxon>Teleostei</taxon>
        <taxon>Neoteleostei</taxon>
        <taxon>Acanthomorphata</taxon>
        <taxon>Ovalentaria</taxon>
        <taxon>Atherinomorphae</taxon>
        <taxon>Cyprinodontiformes</taxon>
        <taxon>Poeciliidae</taxon>
        <taxon>Poeciliinae</taxon>
        <taxon>Xiphophorus</taxon>
    </lineage>
</organism>
<evidence type="ECO:0000313" key="9">
    <source>
        <dbReference type="Proteomes" id="UP000261380"/>
    </source>
</evidence>
<reference evidence="8" key="1">
    <citation type="submission" date="2025-08" db="UniProtKB">
        <authorList>
            <consortium name="Ensembl"/>
        </authorList>
    </citation>
    <scope>IDENTIFICATION</scope>
</reference>
<dbReference type="SUPFAM" id="SSF50939">
    <property type="entry name" value="Sialidases"/>
    <property type="match status" value="1"/>
</dbReference>